<sequence>MSWSATSWSSERMTSSRDLQPRLCGCEAVSRSLNYHRLTRLTAQCLAIIDCFFPLCEEYPAGECVILSMLFVFLASVTQLSIVHWSDLLPLVSAQRQRQRQAALWFLPQASPAQNFLHLLSGHVFELFCKILSLLQARAVVLLWRIPHKHGGYASSFSERGVGGTVASEFALRCGGTFRSRVRAPPPAPLPDGGSESLRSPCCGLAL</sequence>
<comment type="caution">
    <text evidence="1">The sequence shown here is derived from an EMBL/GenBank/DDBJ whole genome shotgun (WGS) entry which is preliminary data.</text>
</comment>
<dbReference type="EMBL" id="BLXT01007956">
    <property type="protein sequence ID" value="GFO44500.1"/>
    <property type="molecule type" value="Genomic_DNA"/>
</dbReference>
<dbReference type="AlphaFoldDB" id="A0AAV4DK25"/>
<evidence type="ECO:0000313" key="2">
    <source>
        <dbReference type="Proteomes" id="UP000735302"/>
    </source>
</evidence>
<protein>
    <submittedName>
        <fullName evidence="1">Uncharacterized protein</fullName>
    </submittedName>
</protein>
<accession>A0AAV4DK25</accession>
<keyword evidence="2" id="KW-1185">Reference proteome</keyword>
<name>A0AAV4DK25_9GAST</name>
<organism evidence="1 2">
    <name type="scientific">Plakobranchus ocellatus</name>
    <dbReference type="NCBI Taxonomy" id="259542"/>
    <lineage>
        <taxon>Eukaryota</taxon>
        <taxon>Metazoa</taxon>
        <taxon>Spiralia</taxon>
        <taxon>Lophotrochozoa</taxon>
        <taxon>Mollusca</taxon>
        <taxon>Gastropoda</taxon>
        <taxon>Heterobranchia</taxon>
        <taxon>Euthyneura</taxon>
        <taxon>Panpulmonata</taxon>
        <taxon>Sacoglossa</taxon>
        <taxon>Placobranchoidea</taxon>
        <taxon>Plakobranchidae</taxon>
        <taxon>Plakobranchus</taxon>
    </lineage>
</organism>
<gene>
    <name evidence="1" type="ORF">PoB_007100500</name>
</gene>
<dbReference type="Proteomes" id="UP000735302">
    <property type="component" value="Unassembled WGS sequence"/>
</dbReference>
<proteinExistence type="predicted"/>
<reference evidence="1 2" key="1">
    <citation type="journal article" date="2021" name="Elife">
        <title>Chloroplast acquisition without the gene transfer in kleptoplastic sea slugs, Plakobranchus ocellatus.</title>
        <authorList>
            <person name="Maeda T."/>
            <person name="Takahashi S."/>
            <person name="Yoshida T."/>
            <person name="Shimamura S."/>
            <person name="Takaki Y."/>
            <person name="Nagai Y."/>
            <person name="Toyoda A."/>
            <person name="Suzuki Y."/>
            <person name="Arimoto A."/>
            <person name="Ishii H."/>
            <person name="Satoh N."/>
            <person name="Nishiyama T."/>
            <person name="Hasebe M."/>
            <person name="Maruyama T."/>
            <person name="Minagawa J."/>
            <person name="Obokata J."/>
            <person name="Shigenobu S."/>
        </authorList>
    </citation>
    <scope>NUCLEOTIDE SEQUENCE [LARGE SCALE GENOMIC DNA]</scope>
</reference>
<evidence type="ECO:0000313" key="1">
    <source>
        <dbReference type="EMBL" id="GFO44500.1"/>
    </source>
</evidence>